<accession>A0A6A3RR39</accession>
<dbReference type="AlphaFoldDB" id="A0A6A3RR39"/>
<comment type="caution">
    <text evidence="2">The sequence shown here is derived from an EMBL/GenBank/DDBJ whole genome shotgun (WGS) entry which is preliminary data.</text>
</comment>
<protein>
    <submittedName>
        <fullName evidence="2">Uncharacterized protein</fullName>
    </submittedName>
</protein>
<feature type="compositionally biased region" description="Basic and acidic residues" evidence="1">
    <location>
        <begin position="13"/>
        <end position="29"/>
    </location>
</feature>
<feature type="compositionally biased region" description="Basic and acidic residues" evidence="1">
    <location>
        <begin position="88"/>
        <end position="99"/>
    </location>
</feature>
<dbReference type="Proteomes" id="UP000441208">
    <property type="component" value="Unassembled WGS sequence"/>
</dbReference>
<proteinExistence type="predicted"/>
<feature type="compositionally biased region" description="Basic and acidic residues" evidence="1">
    <location>
        <begin position="131"/>
        <end position="140"/>
    </location>
</feature>
<gene>
    <name evidence="2" type="ORF">PF007_g14818</name>
</gene>
<evidence type="ECO:0000256" key="1">
    <source>
        <dbReference type="SAM" id="MobiDB-lite"/>
    </source>
</evidence>
<dbReference type="EMBL" id="QXFZ01000879">
    <property type="protein sequence ID" value="KAE9102302.1"/>
    <property type="molecule type" value="Genomic_DNA"/>
</dbReference>
<feature type="compositionally biased region" description="Basic and acidic residues" evidence="1">
    <location>
        <begin position="151"/>
        <end position="167"/>
    </location>
</feature>
<feature type="compositionally biased region" description="Basic and acidic residues" evidence="1">
    <location>
        <begin position="56"/>
        <end position="67"/>
    </location>
</feature>
<feature type="region of interest" description="Disordered" evidence="1">
    <location>
        <begin position="1"/>
        <end position="177"/>
    </location>
</feature>
<evidence type="ECO:0000313" key="3">
    <source>
        <dbReference type="Proteomes" id="UP000441208"/>
    </source>
</evidence>
<reference evidence="2 3" key="1">
    <citation type="submission" date="2018-08" db="EMBL/GenBank/DDBJ databases">
        <title>Genomic investigation of the strawberry pathogen Phytophthora fragariae indicates pathogenicity is determined by transcriptional variation in three key races.</title>
        <authorList>
            <person name="Adams T.M."/>
            <person name="Armitage A.D."/>
            <person name="Sobczyk M.K."/>
            <person name="Bates H.J."/>
            <person name="Dunwell J.M."/>
            <person name="Nellist C.F."/>
            <person name="Harrison R.J."/>
        </authorList>
    </citation>
    <scope>NUCLEOTIDE SEQUENCE [LARGE SCALE GENOMIC DNA]</scope>
    <source>
        <strain evidence="2 3">NOV-71</strain>
    </source>
</reference>
<name>A0A6A3RR39_9STRA</name>
<evidence type="ECO:0000313" key="2">
    <source>
        <dbReference type="EMBL" id="KAE9102302.1"/>
    </source>
</evidence>
<organism evidence="2 3">
    <name type="scientific">Phytophthora fragariae</name>
    <dbReference type="NCBI Taxonomy" id="53985"/>
    <lineage>
        <taxon>Eukaryota</taxon>
        <taxon>Sar</taxon>
        <taxon>Stramenopiles</taxon>
        <taxon>Oomycota</taxon>
        <taxon>Peronosporomycetes</taxon>
        <taxon>Peronosporales</taxon>
        <taxon>Peronosporaceae</taxon>
        <taxon>Phytophthora</taxon>
    </lineage>
</organism>
<sequence>MHLVHYALPDFPDSQRDSSDKAHQRDLTLNRRGVPGRPEPPRYTIFKLKELKKHRREENMSMERGDQRASGGMLKPAAEDVGADENDQEGKVETQRMEWRIAGGRGAKARASGSARDLSYRSTRGYNSGKLSDKLSDKKPSQGSTHPKGGTRKEASGQEGGRKENPAQKKGRRSSIN</sequence>